<dbReference type="InterPro" id="IPR008271">
    <property type="entry name" value="Ser/Thr_kinase_AS"/>
</dbReference>
<evidence type="ECO:0000256" key="4">
    <source>
        <dbReference type="ARBA" id="ARBA00022527"/>
    </source>
</evidence>
<keyword evidence="9" id="KW-0732">Signal</keyword>
<comment type="catalytic activity">
    <reaction evidence="18">
        <text>L-threonyl-[protein] + ATP = O-phospho-L-threonyl-[protein] + ADP + H(+)</text>
        <dbReference type="Rhea" id="RHEA:46608"/>
        <dbReference type="Rhea" id="RHEA-COMP:11060"/>
        <dbReference type="Rhea" id="RHEA-COMP:11605"/>
        <dbReference type="ChEBI" id="CHEBI:15378"/>
        <dbReference type="ChEBI" id="CHEBI:30013"/>
        <dbReference type="ChEBI" id="CHEBI:30616"/>
        <dbReference type="ChEBI" id="CHEBI:61977"/>
        <dbReference type="ChEBI" id="CHEBI:456216"/>
        <dbReference type="EC" id="2.7.11.1"/>
    </reaction>
</comment>
<evidence type="ECO:0000256" key="20">
    <source>
        <dbReference type="PROSITE-ProRule" id="PRU10141"/>
    </source>
</evidence>
<keyword evidence="8" id="KW-0812">Transmembrane</keyword>
<name>A0AAW1VTJ0_RUBAR</name>
<evidence type="ECO:0000256" key="14">
    <source>
        <dbReference type="ARBA" id="ARBA00022989"/>
    </source>
</evidence>
<gene>
    <name evidence="22" type="ORF">M0R45_034342</name>
</gene>
<keyword evidence="7" id="KW-0808">Transferase</keyword>
<proteinExistence type="predicted"/>
<dbReference type="GO" id="GO:0004674">
    <property type="term" value="F:protein serine/threonine kinase activity"/>
    <property type="evidence" value="ECO:0007669"/>
    <property type="project" value="UniProtKB-KW"/>
</dbReference>
<keyword evidence="17" id="KW-0325">Glycoprotein</keyword>
<evidence type="ECO:0000256" key="18">
    <source>
        <dbReference type="ARBA" id="ARBA00047899"/>
    </source>
</evidence>
<dbReference type="Proteomes" id="UP001457282">
    <property type="component" value="Unassembled WGS sequence"/>
</dbReference>
<keyword evidence="15" id="KW-0472">Membrane</keyword>
<accession>A0AAW1VTJ0</accession>
<feature type="domain" description="Protein kinase" evidence="21">
    <location>
        <begin position="40"/>
        <end position="362"/>
    </location>
</feature>
<dbReference type="PROSITE" id="PS00107">
    <property type="entry name" value="PROTEIN_KINASE_ATP"/>
    <property type="match status" value="1"/>
</dbReference>
<dbReference type="EC" id="2.7.11.1" evidence="2"/>
<evidence type="ECO:0000256" key="13">
    <source>
        <dbReference type="ARBA" id="ARBA00022840"/>
    </source>
</evidence>
<evidence type="ECO:0000256" key="5">
    <source>
        <dbReference type="ARBA" id="ARBA00022553"/>
    </source>
</evidence>
<dbReference type="PROSITE" id="PS00108">
    <property type="entry name" value="PROTEIN_KINASE_ST"/>
    <property type="match status" value="2"/>
</dbReference>
<keyword evidence="4" id="KW-0723">Serine/threonine-protein kinase</keyword>
<dbReference type="InterPro" id="IPR000719">
    <property type="entry name" value="Prot_kinase_dom"/>
</dbReference>
<evidence type="ECO:0000256" key="9">
    <source>
        <dbReference type="ARBA" id="ARBA00022729"/>
    </source>
</evidence>
<dbReference type="Pfam" id="PF07714">
    <property type="entry name" value="PK_Tyr_Ser-Thr"/>
    <property type="match status" value="2"/>
</dbReference>
<dbReference type="FunFam" id="1.10.510.10:FF:000358">
    <property type="entry name" value="Putative leucine-rich repeat receptor-like serine/threonine-protein kinase"/>
    <property type="match status" value="2"/>
</dbReference>
<keyword evidence="10" id="KW-0677">Repeat</keyword>
<evidence type="ECO:0000256" key="1">
    <source>
        <dbReference type="ARBA" id="ARBA00004162"/>
    </source>
</evidence>
<evidence type="ECO:0000256" key="11">
    <source>
        <dbReference type="ARBA" id="ARBA00022741"/>
    </source>
</evidence>
<keyword evidence="3" id="KW-1003">Cell membrane</keyword>
<dbReference type="InterPro" id="IPR017441">
    <property type="entry name" value="Protein_kinase_ATP_BS"/>
</dbReference>
<comment type="subcellular location">
    <subcellularLocation>
        <location evidence="1">Cell membrane</location>
        <topology evidence="1">Single-pass membrane protein</topology>
    </subcellularLocation>
</comment>
<keyword evidence="14" id="KW-1133">Transmembrane helix</keyword>
<evidence type="ECO:0000256" key="10">
    <source>
        <dbReference type="ARBA" id="ARBA00022737"/>
    </source>
</evidence>
<evidence type="ECO:0000256" key="16">
    <source>
        <dbReference type="ARBA" id="ARBA00023170"/>
    </source>
</evidence>
<dbReference type="AlphaFoldDB" id="A0AAW1VTJ0"/>
<dbReference type="GO" id="GO:0005886">
    <property type="term" value="C:plasma membrane"/>
    <property type="evidence" value="ECO:0007669"/>
    <property type="project" value="UniProtKB-SubCell"/>
</dbReference>
<organism evidence="22 23">
    <name type="scientific">Rubus argutus</name>
    <name type="common">Southern blackberry</name>
    <dbReference type="NCBI Taxonomy" id="59490"/>
    <lineage>
        <taxon>Eukaryota</taxon>
        <taxon>Viridiplantae</taxon>
        <taxon>Streptophyta</taxon>
        <taxon>Embryophyta</taxon>
        <taxon>Tracheophyta</taxon>
        <taxon>Spermatophyta</taxon>
        <taxon>Magnoliopsida</taxon>
        <taxon>eudicotyledons</taxon>
        <taxon>Gunneridae</taxon>
        <taxon>Pentapetalae</taxon>
        <taxon>rosids</taxon>
        <taxon>fabids</taxon>
        <taxon>Rosales</taxon>
        <taxon>Rosaceae</taxon>
        <taxon>Rosoideae</taxon>
        <taxon>Rosoideae incertae sedis</taxon>
        <taxon>Rubus</taxon>
    </lineage>
</organism>
<dbReference type="InterPro" id="IPR001245">
    <property type="entry name" value="Ser-Thr/Tyr_kinase_cat_dom"/>
</dbReference>
<dbReference type="GO" id="GO:0005524">
    <property type="term" value="F:ATP binding"/>
    <property type="evidence" value="ECO:0007669"/>
    <property type="project" value="UniProtKB-UniRule"/>
</dbReference>
<feature type="domain" description="Protein kinase" evidence="21">
    <location>
        <begin position="344"/>
        <end position="644"/>
    </location>
</feature>
<dbReference type="PROSITE" id="PS50011">
    <property type="entry name" value="PROTEIN_KINASE_DOM"/>
    <property type="match status" value="2"/>
</dbReference>
<keyword evidence="11 20" id="KW-0547">Nucleotide-binding</keyword>
<comment type="catalytic activity">
    <reaction evidence="19">
        <text>L-seryl-[protein] + ATP = O-phospho-L-seryl-[protein] + ADP + H(+)</text>
        <dbReference type="Rhea" id="RHEA:17989"/>
        <dbReference type="Rhea" id="RHEA-COMP:9863"/>
        <dbReference type="Rhea" id="RHEA-COMP:11604"/>
        <dbReference type="ChEBI" id="CHEBI:15378"/>
        <dbReference type="ChEBI" id="CHEBI:29999"/>
        <dbReference type="ChEBI" id="CHEBI:30616"/>
        <dbReference type="ChEBI" id="CHEBI:83421"/>
        <dbReference type="ChEBI" id="CHEBI:456216"/>
        <dbReference type="EC" id="2.7.11.1"/>
    </reaction>
</comment>
<dbReference type="Gene3D" id="3.30.200.20">
    <property type="entry name" value="Phosphorylase Kinase, domain 1"/>
    <property type="match status" value="1"/>
</dbReference>
<evidence type="ECO:0000313" key="22">
    <source>
        <dbReference type="EMBL" id="KAK9910377.1"/>
    </source>
</evidence>
<dbReference type="Gene3D" id="1.10.510.10">
    <property type="entry name" value="Transferase(Phosphotransferase) domain 1"/>
    <property type="match status" value="2"/>
</dbReference>
<evidence type="ECO:0000256" key="12">
    <source>
        <dbReference type="ARBA" id="ARBA00022777"/>
    </source>
</evidence>
<dbReference type="InterPro" id="IPR011009">
    <property type="entry name" value="Kinase-like_dom_sf"/>
</dbReference>
<dbReference type="PANTHER" id="PTHR48055">
    <property type="entry name" value="LEUCINE-RICH REPEAT RECEPTOR PROTEIN KINASE EMS1"/>
    <property type="match status" value="1"/>
</dbReference>
<evidence type="ECO:0000256" key="2">
    <source>
        <dbReference type="ARBA" id="ARBA00012513"/>
    </source>
</evidence>
<evidence type="ECO:0000256" key="17">
    <source>
        <dbReference type="ARBA" id="ARBA00023180"/>
    </source>
</evidence>
<evidence type="ECO:0000259" key="21">
    <source>
        <dbReference type="PROSITE" id="PS50011"/>
    </source>
</evidence>
<reference evidence="22 23" key="1">
    <citation type="journal article" date="2023" name="G3 (Bethesda)">
        <title>A chromosome-length genome assembly and annotation of blackberry (Rubus argutus, cv. 'Hillquist').</title>
        <authorList>
            <person name="Bruna T."/>
            <person name="Aryal R."/>
            <person name="Dudchenko O."/>
            <person name="Sargent D.J."/>
            <person name="Mead D."/>
            <person name="Buti M."/>
            <person name="Cavallini A."/>
            <person name="Hytonen T."/>
            <person name="Andres J."/>
            <person name="Pham M."/>
            <person name="Weisz D."/>
            <person name="Mascagni F."/>
            <person name="Usai G."/>
            <person name="Natali L."/>
            <person name="Bassil N."/>
            <person name="Fernandez G.E."/>
            <person name="Lomsadze A."/>
            <person name="Armour M."/>
            <person name="Olukolu B."/>
            <person name="Poorten T."/>
            <person name="Britton C."/>
            <person name="Davik J."/>
            <person name="Ashrafi H."/>
            <person name="Aiden E.L."/>
            <person name="Borodovsky M."/>
            <person name="Worthington M."/>
        </authorList>
    </citation>
    <scope>NUCLEOTIDE SEQUENCE [LARGE SCALE GENOMIC DNA]</scope>
    <source>
        <strain evidence="22">PI 553951</strain>
    </source>
</reference>
<keyword evidence="23" id="KW-1185">Reference proteome</keyword>
<evidence type="ECO:0000256" key="7">
    <source>
        <dbReference type="ARBA" id="ARBA00022679"/>
    </source>
</evidence>
<keyword evidence="13 20" id="KW-0067">ATP-binding</keyword>
<dbReference type="EMBL" id="JBEDUW010000007">
    <property type="protein sequence ID" value="KAK9910377.1"/>
    <property type="molecule type" value="Genomic_DNA"/>
</dbReference>
<dbReference type="PANTHER" id="PTHR48055:SF55">
    <property type="entry name" value="PROTEIN KINASE DOMAIN-CONTAINING PROTEIN"/>
    <property type="match status" value="1"/>
</dbReference>
<keyword evidence="12" id="KW-0418">Kinase</keyword>
<comment type="caution">
    <text evidence="22">The sequence shown here is derived from an EMBL/GenBank/DDBJ whole genome shotgun (WGS) entry which is preliminary data.</text>
</comment>
<evidence type="ECO:0000256" key="3">
    <source>
        <dbReference type="ARBA" id="ARBA00022475"/>
    </source>
</evidence>
<keyword evidence="16" id="KW-0675">Receptor</keyword>
<evidence type="ECO:0000256" key="15">
    <source>
        <dbReference type="ARBA" id="ARBA00023136"/>
    </source>
</evidence>
<evidence type="ECO:0000313" key="23">
    <source>
        <dbReference type="Proteomes" id="UP001457282"/>
    </source>
</evidence>
<feature type="binding site" evidence="20">
    <location>
        <position position="73"/>
    </location>
    <ligand>
        <name>ATP</name>
        <dbReference type="ChEBI" id="CHEBI:30616"/>
    </ligand>
</feature>
<evidence type="ECO:0000256" key="19">
    <source>
        <dbReference type="ARBA" id="ARBA00048679"/>
    </source>
</evidence>
<keyword evidence="5" id="KW-0597">Phosphoprotein</keyword>
<sequence length="644" mass="72039">MVLSCLFLCLIGKNNRGTERNDLDFFKVSYNTLLKATDRFSSANLIGVGTFGSVYKVVIAMPPDGAQVLVAVKVFNMFHPGALKSFMAECVALRNIRHRNILKIITTCSSIDFRGNDFKALVYEFMENGSLEEWLHPTTRTRKVRNATKNLSLVERLDIAIDVACALDYLHNHCETPILHCDLKPSNILLDKDLTGRVSDFGLARFLSKSNGISTNQTSVIGLRGSVSYIAPEYEIGSEASTYGDVYSFGILLLELFTGKKPSDEMFKDSLNLHNFVKTAFFDGVLAEIADSRLLLQGGNDNPPGKCSVRFKSEIEECLRLVFEIGIVCSSESPRDRMDMSYVVSELNSIRDGFQNRVHTYSQTVGVRSRLCSSCMVCRRRMNEHAAWSWSWSNRCYRQFCASRLLSPLYEFVDNGSLEVWLHPSIGTEDERDAPTNLSLLQRVEIAVDVACALDYLHNRCARPIVHCDLKPSNVLLDKELIGHVSDIGLQRFLSKLSNNVSGNQSSSIRIIGSMGYAAPEYGRGSEVSTWGDVYSFGILLLEMFTGKRPTDHMFNDGLNLRSFVKMAIPERVIEIADSILLLQGGTNDTQTNEECLISIFKIGIACSAGAVRDRMNINRVVPKLHSIRDRLLCLERFSRVVIA</sequence>
<evidence type="ECO:0000256" key="8">
    <source>
        <dbReference type="ARBA" id="ARBA00022692"/>
    </source>
</evidence>
<evidence type="ECO:0000256" key="6">
    <source>
        <dbReference type="ARBA" id="ARBA00022614"/>
    </source>
</evidence>
<dbReference type="SUPFAM" id="SSF56112">
    <property type="entry name" value="Protein kinase-like (PK-like)"/>
    <property type="match status" value="2"/>
</dbReference>
<dbReference type="InterPro" id="IPR051564">
    <property type="entry name" value="LRR_receptor-like_kinase"/>
</dbReference>
<dbReference type="FunFam" id="3.30.200.20:FF:000432">
    <property type="entry name" value="LRR receptor-like serine/threonine-protein kinase EFR"/>
    <property type="match status" value="1"/>
</dbReference>
<protein>
    <recommendedName>
        <fullName evidence="2">non-specific serine/threonine protein kinase</fullName>
        <ecNumber evidence="2">2.7.11.1</ecNumber>
    </recommendedName>
</protein>
<dbReference type="SMART" id="SM00220">
    <property type="entry name" value="S_TKc"/>
    <property type="match status" value="1"/>
</dbReference>
<keyword evidence="6" id="KW-0433">Leucine-rich repeat</keyword>